<dbReference type="AlphaFoldDB" id="A0A0E9UMJ9"/>
<reference evidence="1" key="1">
    <citation type="submission" date="2014-11" db="EMBL/GenBank/DDBJ databases">
        <authorList>
            <person name="Amaro Gonzalez C."/>
        </authorList>
    </citation>
    <scope>NUCLEOTIDE SEQUENCE</scope>
</reference>
<proteinExistence type="predicted"/>
<dbReference type="EMBL" id="GBXM01041498">
    <property type="protein sequence ID" value="JAH67079.1"/>
    <property type="molecule type" value="Transcribed_RNA"/>
</dbReference>
<organism evidence="1">
    <name type="scientific">Anguilla anguilla</name>
    <name type="common">European freshwater eel</name>
    <name type="synonym">Muraena anguilla</name>
    <dbReference type="NCBI Taxonomy" id="7936"/>
    <lineage>
        <taxon>Eukaryota</taxon>
        <taxon>Metazoa</taxon>
        <taxon>Chordata</taxon>
        <taxon>Craniata</taxon>
        <taxon>Vertebrata</taxon>
        <taxon>Euteleostomi</taxon>
        <taxon>Actinopterygii</taxon>
        <taxon>Neopterygii</taxon>
        <taxon>Teleostei</taxon>
        <taxon>Anguilliformes</taxon>
        <taxon>Anguillidae</taxon>
        <taxon>Anguilla</taxon>
    </lineage>
</organism>
<reference evidence="1" key="2">
    <citation type="journal article" date="2015" name="Fish Shellfish Immunol.">
        <title>Early steps in the European eel (Anguilla anguilla)-Vibrio vulnificus interaction in the gills: Role of the RtxA13 toxin.</title>
        <authorList>
            <person name="Callol A."/>
            <person name="Pajuelo D."/>
            <person name="Ebbesson L."/>
            <person name="Teles M."/>
            <person name="MacKenzie S."/>
            <person name="Amaro C."/>
        </authorList>
    </citation>
    <scope>NUCLEOTIDE SEQUENCE</scope>
</reference>
<protein>
    <submittedName>
        <fullName evidence="1">Uncharacterized protein</fullName>
    </submittedName>
</protein>
<name>A0A0E9UMJ9_ANGAN</name>
<evidence type="ECO:0000313" key="1">
    <source>
        <dbReference type="EMBL" id="JAH67079.1"/>
    </source>
</evidence>
<accession>A0A0E9UMJ9</accession>
<sequence length="36" mass="4295">MWWRMTHLAISPFPHLCRPVPMVFVTTELKNMHSSL</sequence>